<evidence type="ECO:0000256" key="3">
    <source>
        <dbReference type="ARBA" id="ARBA00023163"/>
    </source>
</evidence>
<dbReference type="SMART" id="SM00347">
    <property type="entry name" value="HTH_MARR"/>
    <property type="match status" value="1"/>
</dbReference>
<dbReference type="Gene3D" id="1.10.10.10">
    <property type="entry name" value="Winged helix-like DNA-binding domain superfamily/Winged helix DNA-binding domain"/>
    <property type="match status" value="1"/>
</dbReference>
<dbReference type="PRINTS" id="PR00598">
    <property type="entry name" value="HTHMARR"/>
</dbReference>
<dbReference type="InterPro" id="IPR036388">
    <property type="entry name" value="WH-like_DNA-bd_sf"/>
</dbReference>
<keyword evidence="6" id="KW-1185">Reference proteome</keyword>
<protein>
    <submittedName>
        <fullName evidence="5">MarR family transcriptional regulator</fullName>
    </submittedName>
</protein>
<evidence type="ECO:0000259" key="4">
    <source>
        <dbReference type="PROSITE" id="PS50995"/>
    </source>
</evidence>
<organism evidence="5 6">
    <name type="scientific">Cupriavidus basilensis</name>
    <dbReference type="NCBI Taxonomy" id="68895"/>
    <lineage>
        <taxon>Bacteria</taxon>
        <taxon>Pseudomonadati</taxon>
        <taxon>Pseudomonadota</taxon>
        <taxon>Betaproteobacteria</taxon>
        <taxon>Burkholderiales</taxon>
        <taxon>Burkholderiaceae</taxon>
        <taxon>Cupriavidus</taxon>
    </lineage>
</organism>
<keyword evidence="3" id="KW-0804">Transcription</keyword>
<feature type="domain" description="HTH marR-type" evidence="4">
    <location>
        <begin position="6"/>
        <end position="139"/>
    </location>
</feature>
<keyword evidence="1" id="KW-0805">Transcription regulation</keyword>
<dbReference type="PANTHER" id="PTHR42756:SF1">
    <property type="entry name" value="TRANSCRIPTIONAL REPRESSOR OF EMRAB OPERON"/>
    <property type="match status" value="1"/>
</dbReference>
<reference evidence="5 6" key="1">
    <citation type="submission" date="2023-03" db="EMBL/GenBank/DDBJ databases">
        <title>Draft assemblies of triclosan tolerant bacteria isolated from returned activated sludge.</title>
        <authorList>
            <person name="Van Hamelsveld S."/>
        </authorList>
    </citation>
    <scope>NUCLEOTIDE SEQUENCE [LARGE SCALE GENOMIC DNA]</scope>
    <source>
        <strain evidence="5 6">GW210010_S58</strain>
    </source>
</reference>
<dbReference type="EMBL" id="JARJLM010000255">
    <property type="protein sequence ID" value="MDF3834209.1"/>
    <property type="molecule type" value="Genomic_DNA"/>
</dbReference>
<evidence type="ECO:0000256" key="2">
    <source>
        <dbReference type="ARBA" id="ARBA00023125"/>
    </source>
</evidence>
<dbReference type="PANTHER" id="PTHR42756">
    <property type="entry name" value="TRANSCRIPTIONAL REGULATOR, MARR"/>
    <property type="match status" value="1"/>
</dbReference>
<dbReference type="Proteomes" id="UP001216674">
    <property type="component" value="Unassembled WGS sequence"/>
</dbReference>
<dbReference type="PROSITE" id="PS50995">
    <property type="entry name" value="HTH_MARR_2"/>
    <property type="match status" value="1"/>
</dbReference>
<evidence type="ECO:0000313" key="5">
    <source>
        <dbReference type="EMBL" id="MDF3834209.1"/>
    </source>
</evidence>
<dbReference type="RefSeq" id="WP_276265345.1">
    <property type="nucleotide sequence ID" value="NZ_JARJLM010000255.1"/>
</dbReference>
<proteinExistence type="predicted"/>
<dbReference type="SUPFAM" id="SSF46785">
    <property type="entry name" value="Winged helix' DNA-binding domain"/>
    <property type="match status" value="1"/>
</dbReference>
<gene>
    <name evidence="5" type="ORF">P3W85_14795</name>
</gene>
<name>A0ABT6ANK8_9BURK</name>
<accession>A0ABT6ANK8</accession>
<dbReference type="Pfam" id="PF12802">
    <property type="entry name" value="MarR_2"/>
    <property type="match status" value="1"/>
</dbReference>
<keyword evidence="2" id="KW-0238">DNA-binding</keyword>
<evidence type="ECO:0000313" key="6">
    <source>
        <dbReference type="Proteomes" id="UP001216674"/>
    </source>
</evidence>
<sequence length="172" mass="19396">MEIDPENLLNFRLWRLVSLAGAPVTRLCEGRYGITRREWHLLLLLFRDSSLSPSELAERASLDRARVSKAVGGLIEKALVQRNPGRDDRCRIILALTEKGVTLVRDLFPQVEAINARVLSSIPPAAQDAFFSALDAMTRQANEIAREAGVDVRIDRYRGGRKRLWEGNDFPD</sequence>
<comment type="caution">
    <text evidence="5">The sequence shown here is derived from an EMBL/GenBank/DDBJ whole genome shotgun (WGS) entry which is preliminary data.</text>
</comment>
<dbReference type="InterPro" id="IPR036390">
    <property type="entry name" value="WH_DNA-bd_sf"/>
</dbReference>
<dbReference type="InterPro" id="IPR000835">
    <property type="entry name" value="HTH_MarR-typ"/>
</dbReference>
<evidence type="ECO:0000256" key="1">
    <source>
        <dbReference type="ARBA" id="ARBA00023015"/>
    </source>
</evidence>